<protein>
    <submittedName>
        <fullName evidence="1">SJCHGC03206 protein</fullName>
    </submittedName>
</protein>
<dbReference type="AlphaFoldDB" id="Q5D9K1"/>
<evidence type="ECO:0000313" key="1">
    <source>
        <dbReference type="EMBL" id="AAW27505.1"/>
    </source>
</evidence>
<name>Q5D9K1_SCHJA</name>
<dbReference type="EMBL" id="AY815773">
    <property type="protein sequence ID" value="AAW27505.1"/>
    <property type="molecule type" value="mRNA"/>
</dbReference>
<reference evidence="1" key="1">
    <citation type="submission" date="2004-11" db="EMBL/GenBank/DDBJ databases">
        <title>The full-length cDNA sequences of Schistosoma japonicum genes.</title>
        <authorList>
            <person name="Han Z."/>
        </authorList>
    </citation>
    <scope>NUCLEOTIDE SEQUENCE</scope>
</reference>
<organism evidence="1">
    <name type="scientific">Schistosoma japonicum</name>
    <name type="common">Blood fluke</name>
    <dbReference type="NCBI Taxonomy" id="6182"/>
    <lineage>
        <taxon>Eukaryota</taxon>
        <taxon>Metazoa</taxon>
        <taxon>Spiralia</taxon>
        <taxon>Lophotrochozoa</taxon>
        <taxon>Platyhelminthes</taxon>
        <taxon>Trematoda</taxon>
        <taxon>Digenea</taxon>
        <taxon>Strigeidida</taxon>
        <taxon>Schistosomatoidea</taxon>
        <taxon>Schistosomatidae</taxon>
        <taxon>Schistosoma</taxon>
    </lineage>
</organism>
<proteinExistence type="evidence at transcript level"/>
<accession>Q5D9K1</accession>
<reference evidence="1" key="2">
    <citation type="journal article" date="2006" name="PLoS Pathog.">
        <title>New perspectives on host-parasite interplay by comparative transcriptomic and proteomic analyses of Schistosoma japonicum.</title>
        <authorList>
            <person name="Liu F."/>
            <person name="Lu J."/>
            <person name="Hu W."/>
            <person name="Wang S.Y."/>
            <person name="Cui S.J."/>
            <person name="Chi M."/>
            <person name="Yan Q."/>
            <person name="Wang X.R."/>
            <person name="Song H.D."/>
            <person name="Xu X.N."/>
            <person name="Wang J.J."/>
            <person name="Zhang X.L."/>
            <person name="Zhang X."/>
            <person name="Wang Z.Q."/>
            <person name="Xue C.L."/>
            <person name="Brindley P.J."/>
            <person name="McManus D.P."/>
            <person name="Yang P.Y."/>
            <person name="Feng Z."/>
            <person name="Chen Z."/>
            <person name="Han Z.G."/>
        </authorList>
    </citation>
    <scope>NUCLEOTIDE SEQUENCE</scope>
</reference>
<sequence>MPINPVTKKSYHRCPTISNPVVSMITSFLGKGADRLVGLILRLNSFELPSAKDCGLELLSHSLQKNMSSPCLLHMGDLESDVSQTDYGCKVENEDSGICNTPIHSVLTKKSLSIDNLDIDSSASYSAFEI</sequence>